<dbReference type="Pfam" id="PF22692">
    <property type="entry name" value="LlgE_F_G_D1"/>
    <property type="match status" value="1"/>
</dbReference>
<evidence type="ECO:0000259" key="5">
    <source>
        <dbReference type="Pfam" id="PF00460"/>
    </source>
</evidence>
<keyword evidence="9" id="KW-1185">Reference proteome</keyword>
<protein>
    <submittedName>
        <fullName evidence="8">Flagellar hook basal-body protein</fullName>
    </submittedName>
</protein>
<evidence type="ECO:0000256" key="3">
    <source>
        <dbReference type="ARBA" id="ARBA00023143"/>
    </source>
</evidence>
<evidence type="ECO:0000259" key="7">
    <source>
        <dbReference type="Pfam" id="PF22692"/>
    </source>
</evidence>
<evidence type="ECO:0000256" key="1">
    <source>
        <dbReference type="ARBA" id="ARBA00004117"/>
    </source>
</evidence>
<proteinExistence type="inferred from homology"/>
<feature type="domain" description="Flagellar hook protein FlgE/F/G-like D1" evidence="7">
    <location>
        <begin position="82"/>
        <end position="160"/>
    </location>
</feature>
<dbReference type="PROSITE" id="PS00588">
    <property type="entry name" value="FLAGELLA_BB_ROD"/>
    <property type="match status" value="1"/>
</dbReference>
<name>A0ABW2UJA0_9RHOB</name>
<dbReference type="EMBL" id="JBHTFQ010000002">
    <property type="protein sequence ID" value="MFC7703616.1"/>
    <property type="molecule type" value="Genomic_DNA"/>
</dbReference>
<dbReference type="NCBIfam" id="TIGR03506">
    <property type="entry name" value="FlgEFG_subfam"/>
    <property type="match status" value="2"/>
</dbReference>
<keyword evidence="3 4" id="KW-0975">Bacterial flagellum</keyword>
<organism evidence="8 9">
    <name type="scientific">Plastorhodobacter daqingensis</name>
    <dbReference type="NCBI Taxonomy" id="1387281"/>
    <lineage>
        <taxon>Bacteria</taxon>
        <taxon>Pseudomonadati</taxon>
        <taxon>Pseudomonadota</taxon>
        <taxon>Alphaproteobacteria</taxon>
        <taxon>Rhodobacterales</taxon>
        <taxon>Paracoccaceae</taxon>
        <taxon>Plastorhodobacter</taxon>
    </lineage>
</organism>
<sequence length="261" mass="27301">MFSIVRTGLAAATQEIAVLSDNIANARTTGYKRQMARFEDVYSHPAAESQPPYRGRGALVAEPRRSHTQGGIVTSAVETDLAIIGNGMLVLAPPPGQETPVYTRNGALRLAPDGTLTGMDGLAVLSAALQPIVIPPELRDAAGEGGRLSALEIGADGTIMGRYGINTVARLGQIGLARFEDESQLRRLGGTLYGETPGAAGPRIGAPGDEGFGYLVAGATEAANVDMTSELTSLIRAQQAFGSSARLLQTVAEMDKRLIDR</sequence>
<comment type="similarity">
    <text evidence="2 4">Belongs to the flagella basal body rod proteins family.</text>
</comment>
<accession>A0ABW2UJA0</accession>
<dbReference type="InterPro" id="IPR037925">
    <property type="entry name" value="FlgE/F/G-like"/>
</dbReference>
<dbReference type="Pfam" id="PF06429">
    <property type="entry name" value="Flg_bbr_C"/>
    <property type="match status" value="1"/>
</dbReference>
<dbReference type="Proteomes" id="UP001596516">
    <property type="component" value="Unassembled WGS sequence"/>
</dbReference>
<evidence type="ECO:0000256" key="4">
    <source>
        <dbReference type="RuleBase" id="RU362116"/>
    </source>
</evidence>
<gene>
    <name evidence="8" type="ORF">ACFQXB_05340</name>
</gene>
<dbReference type="RefSeq" id="WP_377400241.1">
    <property type="nucleotide sequence ID" value="NZ_JBHTFQ010000002.1"/>
</dbReference>
<dbReference type="InterPro" id="IPR020013">
    <property type="entry name" value="Flagellar_FlgE/F/G"/>
</dbReference>
<dbReference type="InterPro" id="IPR053967">
    <property type="entry name" value="LlgE_F_G-like_D1"/>
</dbReference>
<dbReference type="InterPro" id="IPR001444">
    <property type="entry name" value="Flag_bb_rod_N"/>
</dbReference>
<comment type="subcellular location">
    <subcellularLocation>
        <location evidence="1 4">Bacterial flagellum basal body</location>
    </subcellularLocation>
</comment>
<keyword evidence="8" id="KW-0966">Cell projection</keyword>
<comment type="caution">
    <text evidence="8">The sequence shown here is derived from an EMBL/GenBank/DDBJ whole genome shotgun (WGS) entry which is preliminary data.</text>
</comment>
<evidence type="ECO:0000256" key="2">
    <source>
        <dbReference type="ARBA" id="ARBA00009677"/>
    </source>
</evidence>
<dbReference type="PANTHER" id="PTHR30435">
    <property type="entry name" value="FLAGELLAR PROTEIN"/>
    <property type="match status" value="1"/>
</dbReference>
<dbReference type="PANTHER" id="PTHR30435:SF19">
    <property type="entry name" value="FLAGELLAR BASAL-BODY ROD PROTEIN FLGG"/>
    <property type="match status" value="1"/>
</dbReference>
<dbReference type="InterPro" id="IPR010930">
    <property type="entry name" value="Flg_bb/hook_C_dom"/>
</dbReference>
<evidence type="ECO:0000313" key="8">
    <source>
        <dbReference type="EMBL" id="MFC7703616.1"/>
    </source>
</evidence>
<keyword evidence="8" id="KW-0282">Flagellum</keyword>
<feature type="domain" description="Flagellar basal-body/hook protein C-terminal" evidence="6">
    <location>
        <begin position="217"/>
        <end position="260"/>
    </location>
</feature>
<keyword evidence="8" id="KW-0969">Cilium</keyword>
<reference evidence="9" key="1">
    <citation type="journal article" date="2019" name="Int. J. Syst. Evol. Microbiol.">
        <title>The Global Catalogue of Microorganisms (GCM) 10K type strain sequencing project: providing services to taxonomists for standard genome sequencing and annotation.</title>
        <authorList>
            <consortium name="The Broad Institute Genomics Platform"/>
            <consortium name="The Broad Institute Genome Sequencing Center for Infectious Disease"/>
            <person name="Wu L."/>
            <person name="Ma J."/>
        </authorList>
    </citation>
    <scope>NUCLEOTIDE SEQUENCE [LARGE SCALE GENOMIC DNA]</scope>
    <source>
        <strain evidence="9">CGMCC 1.12750</strain>
    </source>
</reference>
<dbReference type="SUPFAM" id="SSF117143">
    <property type="entry name" value="Flagellar hook protein flgE"/>
    <property type="match status" value="1"/>
</dbReference>
<evidence type="ECO:0000259" key="6">
    <source>
        <dbReference type="Pfam" id="PF06429"/>
    </source>
</evidence>
<dbReference type="InterPro" id="IPR019776">
    <property type="entry name" value="Flagellar_basal_body_rod_CS"/>
</dbReference>
<dbReference type="Pfam" id="PF00460">
    <property type="entry name" value="Flg_bb_rod"/>
    <property type="match status" value="1"/>
</dbReference>
<feature type="domain" description="Flagellar basal body rod protein N-terminal" evidence="5">
    <location>
        <begin position="7"/>
        <end position="32"/>
    </location>
</feature>
<evidence type="ECO:0000313" key="9">
    <source>
        <dbReference type="Proteomes" id="UP001596516"/>
    </source>
</evidence>